<organism evidence="3 4">
    <name type="scientific">Lysobacter korlensis</name>
    <dbReference type="NCBI Taxonomy" id="553636"/>
    <lineage>
        <taxon>Bacteria</taxon>
        <taxon>Pseudomonadati</taxon>
        <taxon>Pseudomonadota</taxon>
        <taxon>Gammaproteobacteria</taxon>
        <taxon>Lysobacterales</taxon>
        <taxon>Lysobacteraceae</taxon>
        <taxon>Lysobacter</taxon>
    </lineage>
</organism>
<dbReference type="InterPro" id="IPR018247">
    <property type="entry name" value="EF_Hand_1_Ca_BS"/>
</dbReference>
<dbReference type="EMBL" id="JBHLTG010000001">
    <property type="protein sequence ID" value="MFC0677647.1"/>
    <property type="molecule type" value="Genomic_DNA"/>
</dbReference>
<proteinExistence type="predicted"/>
<dbReference type="InterPro" id="IPR011992">
    <property type="entry name" value="EF-hand-dom_pair"/>
</dbReference>
<evidence type="ECO:0000256" key="1">
    <source>
        <dbReference type="SAM" id="SignalP"/>
    </source>
</evidence>
<feature type="domain" description="EF-hand" evidence="2">
    <location>
        <begin position="24"/>
        <end position="59"/>
    </location>
</feature>
<protein>
    <recommendedName>
        <fullName evidence="2">EF-hand domain-containing protein</fullName>
    </recommendedName>
</protein>
<comment type="caution">
    <text evidence="3">The sequence shown here is derived from an EMBL/GenBank/DDBJ whole genome shotgun (WGS) entry which is preliminary data.</text>
</comment>
<dbReference type="Gene3D" id="1.10.238.10">
    <property type="entry name" value="EF-hand"/>
    <property type="match status" value="1"/>
</dbReference>
<dbReference type="InterPro" id="IPR002048">
    <property type="entry name" value="EF_hand_dom"/>
</dbReference>
<name>A0ABV6RKY9_9GAMM</name>
<keyword evidence="4" id="KW-1185">Reference proteome</keyword>
<evidence type="ECO:0000313" key="4">
    <source>
        <dbReference type="Proteomes" id="UP001589896"/>
    </source>
</evidence>
<evidence type="ECO:0000259" key="2">
    <source>
        <dbReference type="PROSITE" id="PS50222"/>
    </source>
</evidence>
<dbReference type="SUPFAM" id="SSF47473">
    <property type="entry name" value="EF-hand"/>
    <property type="match status" value="1"/>
</dbReference>
<reference evidence="3 4" key="1">
    <citation type="submission" date="2024-09" db="EMBL/GenBank/DDBJ databases">
        <authorList>
            <person name="Sun Q."/>
            <person name="Mori K."/>
        </authorList>
    </citation>
    <scope>NUCLEOTIDE SEQUENCE [LARGE SCALE GENOMIC DNA]</scope>
    <source>
        <strain evidence="3 4">KCTC 23076</strain>
    </source>
</reference>
<dbReference type="Proteomes" id="UP001589896">
    <property type="component" value="Unassembled WGS sequence"/>
</dbReference>
<dbReference type="PROSITE" id="PS51257">
    <property type="entry name" value="PROKAR_LIPOPROTEIN"/>
    <property type="match status" value="1"/>
</dbReference>
<sequence length="134" mass="14582">MRITRLATLGLAVILASGCAAMPFGLGDADVGFAEWDMDGNGLIGNDEFRMGFDKQDWFDVLDKDNNNMLSNGEFASASAGWGLDSNAFVNWDANRDGVLSDDEFGEGAFGVWDKNDDGLLDDDEFGFGVDWFD</sequence>
<dbReference type="RefSeq" id="WP_386666433.1">
    <property type="nucleotide sequence ID" value="NZ_JBHLTG010000001.1"/>
</dbReference>
<dbReference type="Pfam" id="PF13202">
    <property type="entry name" value="EF-hand_5"/>
    <property type="match status" value="2"/>
</dbReference>
<feature type="signal peptide" evidence="1">
    <location>
        <begin position="1"/>
        <end position="21"/>
    </location>
</feature>
<feature type="chain" id="PRO_5047341612" description="EF-hand domain-containing protein" evidence="1">
    <location>
        <begin position="22"/>
        <end position="134"/>
    </location>
</feature>
<accession>A0ABV6RKY9</accession>
<evidence type="ECO:0000313" key="3">
    <source>
        <dbReference type="EMBL" id="MFC0677647.1"/>
    </source>
</evidence>
<dbReference type="PROSITE" id="PS50222">
    <property type="entry name" value="EF_HAND_2"/>
    <property type="match status" value="1"/>
</dbReference>
<keyword evidence="1" id="KW-0732">Signal</keyword>
<dbReference type="PROSITE" id="PS00018">
    <property type="entry name" value="EF_HAND_1"/>
    <property type="match status" value="3"/>
</dbReference>
<gene>
    <name evidence="3" type="ORF">ACFFGH_07295</name>
</gene>